<evidence type="ECO:0000313" key="2">
    <source>
        <dbReference type="Proteomes" id="UP000276133"/>
    </source>
</evidence>
<name>A0A3M7QNP1_BRAPC</name>
<accession>A0A3M7QNP1</accession>
<dbReference type="Proteomes" id="UP000276133">
    <property type="component" value="Unassembled WGS sequence"/>
</dbReference>
<sequence length="85" mass="10251">MSYAKFKFMNTHPHLSKSLVPFIRRVFLIKRLCSIPASHYCDKPLTILFTNPRERIFRIICELWFTRSIIYFFYSESISSLQINK</sequence>
<dbReference type="EMBL" id="REGN01005632">
    <property type="protein sequence ID" value="RNA12691.1"/>
    <property type="molecule type" value="Genomic_DNA"/>
</dbReference>
<organism evidence="1 2">
    <name type="scientific">Brachionus plicatilis</name>
    <name type="common">Marine rotifer</name>
    <name type="synonym">Brachionus muelleri</name>
    <dbReference type="NCBI Taxonomy" id="10195"/>
    <lineage>
        <taxon>Eukaryota</taxon>
        <taxon>Metazoa</taxon>
        <taxon>Spiralia</taxon>
        <taxon>Gnathifera</taxon>
        <taxon>Rotifera</taxon>
        <taxon>Eurotatoria</taxon>
        <taxon>Monogononta</taxon>
        <taxon>Pseudotrocha</taxon>
        <taxon>Ploima</taxon>
        <taxon>Brachionidae</taxon>
        <taxon>Brachionus</taxon>
    </lineage>
</organism>
<dbReference type="AlphaFoldDB" id="A0A3M7QNP1"/>
<keyword evidence="2" id="KW-1185">Reference proteome</keyword>
<gene>
    <name evidence="1" type="ORF">BpHYR1_048317</name>
</gene>
<proteinExistence type="predicted"/>
<protein>
    <submittedName>
        <fullName evidence="1">Uncharacterized protein</fullName>
    </submittedName>
</protein>
<evidence type="ECO:0000313" key="1">
    <source>
        <dbReference type="EMBL" id="RNA12691.1"/>
    </source>
</evidence>
<comment type="caution">
    <text evidence="1">The sequence shown here is derived from an EMBL/GenBank/DDBJ whole genome shotgun (WGS) entry which is preliminary data.</text>
</comment>
<reference evidence="1 2" key="1">
    <citation type="journal article" date="2018" name="Sci. Rep.">
        <title>Genomic signatures of local adaptation to the degree of environmental predictability in rotifers.</title>
        <authorList>
            <person name="Franch-Gras L."/>
            <person name="Hahn C."/>
            <person name="Garcia-Roger E.M."/>
            <person name="Carmona M.J."/>
            <person name="Serra M."/>
            <person name="Gomez A."/>
        </authorList>
    </citation>
    <scope>NUCLEOTIDE SEQUENCE [LARGE SCALE GENOMIC DNA]</scope>
    <source>
        <strain evidence="1">HYR1</strain>
    </source>
</reference>